<accession>A0A7M1NVP8</accession>
<protein>
    <submittedName>
        <fullName evidence="1">Uncharacterized protein</fullName>
    </submittedName>
</protein>
<evidence type="ECO:0000313" key="1">
    <source>
        <dbReference type="EMBL" id="QOR17018.1"/>
    </source>
</evidence>
<dbReference type="RefSeq" id="WP_197543415.1">
    <property type="nucleotide sequence ID" value="NZ_CP063120.1"/>
</dbReference>
<dbReference type="AlphaFoldDB" id="A0A7M1NVP8"/>
<sequence length="122" mass="14401">MKRMQGCMWIGEYKYELKELLRKVPENNWNWYIYEFSAVGTAPNNLDMSSFEEMVLSLDNGYLISWRDLQELADSLDDVDRFLAVASPGVNSYKRIIENDFIDFFCQIDLFDSSSWEIIIND</sequence>
<dbReference type="EMBL" id="CP063120">
    <property type="protein sequence ID" value="QOR17018.1"/>
    <property type="molecule type" value="Genomic_DNA"/>
</dbReference>
<dbReference type="Proteomes" id="UP000595009">
    <property type="component" value="Chromosome"/>
</dbReference>
<name>A0A7M1NVP8_HAEPA</name>
<organism evidence="1 2">
    <name type="scientific">Haemophilus parainfluenzae</name>
    <dbReference type="NCBI Taxonomy" id="729"/>
    <lineage>
        <taxon>Bacteria</taxon>
        <taxon>Pseudomonadati</taxon>
        <taxon>Pseudomonadota</taxon>
        <taxon>Gammaproteobacteria</taxon>
        <taxon>Pasteurellales</taxon>
        <taxon>Pasteurellaceae</taxon>
        <taxon>Haemophilus</taxon>
    </lineage>
</organism>
<proteinExistence type="predicted"/>
<gene>
    <name evidence="1" type="ORF">INP94_09155</name>
</gene>
<reference evidence="1 2" key="1">
    <citation type="submission" date="2020-10" db="EMBL/GenBank/DDBJ databases">
        <title>Genomic diversity and antimicrobial resistance of Haemophilus colonising the airways of young children with cystic fibrosis.</title>
        <authorList>
            <person name="Watts S.C."/>
            <person name="Judd L.M."/>
            <person name="Carzino R."/>
            <person name="Ranganathan S."/>
            <person name="Holt K.E."/>
        </authorList>
    </citation>
    <scope>NUCLEOTIDE SEQUENCE [LARGE SCALE GENOMIC DNA]</scope>
    <source>
        <strain evidence="1 2">M1C137_2</strain>
    </source>
</reference>
<evidence type="ECO:0000313" key="2">
    <source>
        <dbReference type="Proteomes" id="UP000595009"/>
    </source>
</evidence>